<dbReference type="PANTHER" id="PTHR16116">
    <property type="entry name" value="ZINC FINGER PROTEIN 839"/>
    <property type="match status" value="1"/>
</dbReference>
<dbReference type="PROSITE" id="PS50157">
    <property type="entry name" value="ZINC_FINGER_C2H2_2"/>
    <property type="match status" value="1"/>
</dbReference>
<feature type="compositionally biased region" description="Basic and acidic residues" evidence="2">
    <location>
        <begin position="58"/>
        <end position="72"/>
    </location>
</feature>
<dbReference type="InterPro" id="IPR013087">
    <property type="entry name" value="Znf_C2H2_type"/>
</dbReference>
<dbReference type="InterPro" id="IPR039946">
    <property type="entry name" value="ZN839"/>
</dbReference>
<reference evidence="4" key="1">
    <citation type="submission" date="2008-03" db="EMBL/GenBank/DDBJ databases">
        <title>Annotation of Ixodes scapularis.</title>
        <authorList>
            <consortium name="Ixodes scapularis Genome Project Consortium"/>
            <person name="Caler E."/>
            <person name="Hannick L.I."/>
            <person name="Bidwell S."/>
            <person name="Joardar V."/>
            <person name="Thiagarajan M."/>
            <person name="Amedeo P."/>
            <person name="Galinsky K.J."/>
            <person name="Schobel S."/>
            <person name="Inman J."/>
            <person name="Hostetler J."/>
            <person name="Miller J."/>
            <person name="Hammond M."/>
            <person name="Megy K."/>
            <person name="Lawson D."/>
            <person name="Kodira C."/>
            <person name="Sutton G."/>
            <person name="Meyer J."/>
            <person name="Hill C.A."/>
            <person name="Birren B."/>
            <person name="Nene V."/>
            <person name="Collins F."/>
            <person name="Alarcon-Chaidez F."/>
            <person name="Wikel S."/>
            <person name="Strausberg R."/>
        </authorList>
    </citation>
    <scope>NUCLEOTIDE SEQUENCE [LARGE SCALE GENOMIC DNA]</scope>
    <source>
        <strain evidence="4">Wikel colony</strain>
    </source>
</reference>
<dbReference type="HOGENOM" id="CLU_1830179_0_0_1"/>
<accession>B7P0V0</accession>
<feature type="region of interest" description="Disordered" evidence="2">
    <location>
        <begin position="34"/>
        <end position="85"/>
    </location>
</feature>
<proteinExistence type="predicted"/>
<dbReference type="OrthoDB" id="6504990at2759"/>
<keyword evidence="1" id="KW-0862">Zinc</keyword>
<dbReference type="InterPro" id="IPR031885">
    <property type="entry name" value="DUF4764"/>
</dbReference>
<dbReference type="EMBL" id="DS612897">
    <property type="protein sequence ID" value="EEC00222.1"/>
    <property type="molecule type" value="Genomic_DNA"/>
</dbReference>
<gene>
    <name evidence="4" type="ORF">IscW_ISCW000135</name>
</gene>
<evidence type="ECO:0000256" key="2">
    <source>
        <dbReference type="SAM" id="MobiDB-lite"/>
    </source>
</evidence>
<dbReference type="VEuPathDB" id="VectorBase:ISCP_028610"/>
<name>B7P0V0_IXOSC</name>
<evidence type="ECO:0000259" key="3">
    <source>
        <dbReference type="PROSITE" id="PS50157"/>
    </source>
</evidence>
<organism>
    <name type="scientific">Ixodes scapularis</name>
    <name type="common">Black-legged tick</name>
    <name type="synonym">Deer tick</name>
    <dbReference type="NCBI Taxonomy" id="6945"/>
    <lineage>
        <taxon>Eukaryota</taxon>
        <taxon>Metazoa</taxon>
        <taxon>Ecdysozoa</taxon>
        <taxon>Arthropoda</taxon>
        <taxon>Chelicerata</taxon>
        <taxon>Arachnida</taxon>
        <taxon>Acari</taxon>
        <taxon>Parasitiformes</taxon>
        <taxon>Ixodida</taxon>
        <taxon>Ixodoidea</taxon>
        <taxon>Ixodidae</taxon>
        <taxon>Ixodinae</taxon>
        <taxon>Ixodes</taxon>
    </lineage>
</organism>
<sequence length="141" mass="15796">LGGRPRNYKCPTCSKSYIGRGGLCRHLRLYPDHGNPSDVEELSVHDETSNTPPPSSAMERRPGEGRSSDAGDRNPAMMAAPQRSRYADLASIRRKSRLREAARACRDEEVMEVVLPRVTEMVSLWEFLLSKCEKGDPPQLQ</sequence>
<dbReference type="VEuPathDB" id="VectorBase:ISCW000135"/>
<feature type="non-terminal residue" evidence="4">
    <location>
        <position position="1"/>
    </location>
</feature>
<protein>
    <recommendedName>
        <fullName evidence="3">C2H2-type domain-containing protein</fullName>
    </recommendedName>
</protein>
<evidence type="ECO:0000313" key="4">
    <source>
        <dbReference type="EMBL" id="EEC00222.1"/>
    </source>
</evidence>
<evidence type="ECO:0000256" key="1">
    <source>
        <dbReference type="PROSITE-ProRule" id="PRU00042"/>
    </source>
</evidence>
<keyword evidence="1" id="KW-0863">Zinc-finger</keyword>
<dbReference type="AlphaFoldDB" id="B7P0V0"/>
<dbReference type="PANTHER" id="PTHR16116:SF5">
    <property type="entry name" value="ZINC FINGER PROTEIN 839"/>
    <property type="match status" value="1"/>
</dbReference>
<dbReference type="Pfam" id="PF15961">
    <property type="entry name" value="DUF4764"/>
    <property type="match status" value="2"/>
</dbReference>
<dbReference type="STRING" id="6945.B7P0V0"/>
<feature type="domain" description="C2H2-type" evidence="3">
    <location>
        <begin position="8"/>
        <end position="38"/>
    </location>
</feature>
<dbReference type="PaxDb" id="6945-B7P0V0"/>
<dbReference type="VEuPathDB" id="VectorBase:ISCI000135"/>
<keyword evidence="1" id="KW-0479">Metal-binding</keyword>
<feature type="non-terminal residue" evidence="4">
    <location>
        <position position="141"/>
    </location>
</feature>
<dbReference type="GO" id="GO:0008270">
    <property type="term" value="F:zinc ion binding"/>
    <property type="evidence" value="ECO:0007669"/>
    <property type="project" value="UniProtKB-KW"/>
</dbReference>